<evidence type="ECO:0000313" key="3">
    <source>
        <dbReference type="Proteomes" id="UP001183246"/>
    </source>
</evidence>
<dbReference type="RefSeq" id="WP_311708491.1">
    <property type="nucleotide sequence ID" value="NZ_JAVREL010000031.1"/>
</dbReference>
<dbReference type="Proteomes" id="UP001183246">
    <property type="component" value="Unassembled WGS sequence"/>
</dbReference>
<evidence type="ECO:0000313" key="2">
    <source>
        <dbReference type="EMBL" id="MDT0347364.1"/>
    </source>
</evidence>
<keyword evidence="3" id="KW-1185">Reference proteome</keyword>
<feature type="domain" description="AB hydrolase-1" evidence="1">
    <location>
        <begin position="75"/>
        <end position="266"/>
    </location>
</feature>
<evidence type="ECO:0000259" key="1">
    <source>
        <dbReference type="Pfam" id="PF12697"/>
    </source>
</evidence>
<keyword evidence="2" id="KW-0378">Hydrolase</keyword>
<dbReference type="PANTHER" id="PTHR42886">
    <property type="entry name" value="RE40534P-RELATED"/>
    <property type="match status" value="1"/>
</dbReference>
<dbReference type="Pfam" id="PF12697">
    <property type="entry name" value="Abhydrolase_6"/>
    <property type="match status" value="1"/>
</dbReference>
<accession>A0ABU2N3S5</accession>
<dbReference type="EMBL" id="JAVREL010000031">
    <property type="protein sequence ID" value="MDT0347364.1"/>
    <property type="molecule type" value="Genomic_DNA"/>
</dbReference>
<dbReference type="Gene3D" id="3.40.50.1820">
    <property type="entry name" value="alpha/beta hydrolase"/>
    <property type="match status" value="1"/>
</dbReference>
<sequence length="293" mass="32109">MHLRAALIRTSLNGTARVAPRLAGRWALSLFSHPMTRVAVRPAEEPVMRRADRGELVVNGKTAVVYRWGAGTRPVLLMHGWLSRASRFSPLIQALTERGYSPVAFDAPGHGDAGGRGTTILEYRDMARQLHAEHGRFAAVIGHSVGGMGAFFALRDEIGADRLITIGAPAEFGYLVDSFRATAGLGRWAGPELRRRIESDVFPGEHDIWARFSATYRPGQLTMPILVIHDESDDMVTIEQCRRVKAAHDGRADLLITRGLGHRRILAAPEVIEAVLDFVSATEPAARTPDSRP</sequence>
<proteinExistence type="predicted"/>
<dbReference type="GO" id="GO:0016787">
    <property type="term" value="F:hydrolase activity"/>
    <property type="evidence" value="ECO:0007669"/>
    <property type="project" value="UniProtKB-KW"/>
</dbReference>
<gene>
    <name evidence="2" type="ORF">RM590_33025</name>
</gene>
<organism evidence="2 3">
    <name type="scientific">Streptomyces litchfieldiae</name>
    <dbReference type="NCBI Taxonomy" id="3075543"/>
    <lineage>
        <taxon>Bacteria</taxon>
        <taxon>Bacillati</taxon>
        <taxon>Actinomycetota</taxon>
        <taxon>Actinomycetes</taxon>
        <taxon>Kitasatosporales</taxon>
        <taxon>Streptomycetaceae</taxon>
        <taxon>Streptomyces</taxon>
    </lineage>
</organism>
<dbReference type="InterPro" id="IPR000073">
    <property type="entry name" value="AB_hydrolase_1"/>
</dbReference>
<dbReference type="PANTHER" id="PTHR42886:SF29">
    <property type="entry name" value="PUMMELIG, ISOFORM A"/>
    <property type="match status" value="1"/>
</dbReference>
<dbReference type="InterPro" id="IPR029058">
    <property type="entry name" value="AB_hydrolase_fold"/>
</dbReference>
<protein>
    <submittedName>
        <fullName evidence="2">Alpha/beta hydrolase</fullName>
    </submittedName>
</protein>
<reference evidence="3" key="1">
    <citation type="submission" date="2023-07" db="EMBL/GenBank/DDBJ databases">
        <title>30 novel species of actinomycetes from the DSMZ collection.</title>
        <authorList>
            <person name="Nouioui I."/>
        </authorList>
    </citation>
    <scope>NUCLEOTIDE SEQUENCE [LARGE SCALE GENOMIC DNA]</scope>
    <source>
        <strain evidence="3">DSM 44938</strain>
    </source>
</reference>
<comment type="caution">
    <text evidence="2">The sequence shown here is derived from an EMBL/GenBank/DDBJ whole genome shotgun (WGS) entry which is preliminary data.</text>
</comment>
<name>A0ABU2N3S5_9ACTN</name>
<dbReference type="SUPFAM" id="SSF53474">
    <property type="entry name" value="alpha/beta-Hydrolases"/>
    <property type="match status" value="1"/>
</dbReference>